<evidence type="ECO:0000256" key="3">
    <source>
        <dbReference type="SAM" id="MobiDB-lite"/>
    </source>
</evidence>
<dbReference type="Gene3D" id="2.60.40.3440">
    <property type="match status" value="4"/>
</dbReference>
<proteinExistence type="predicted"/>
<evidence type="ECO:0000313" key="5">
    <source>
        <dbReference type="Proteomes" id="UP000008037"/>
    </source>
</evidence>
<dbReference type="Pfam" id="PF00353">
    <property type="entry name" value="HemolysinCabind"/>
    <property type="match status" value="2"/>
</dbReference>
<feature type="compositionally biased region" description="Low complexity" evidence="3">
    <location>
        <begin position="713"/>
        <end position="722"/>
    </location>
</feature>
<dbReference type="InParanoid" id="K0IG69"/>
<dbReference type="PATRIC" id="fig|1237085.11.peg.829"/>
<keyword evidence="2" id="KW-0964">Secreted</keyword>
<name>K0IG69_NITGG</name>
<dbReference type="GO" id="GO:0005576">
    <property type="term" value="C:extracellular region"/>
    <property type="evidence" value="ECO:0007669"/>
    <property type="project" value="UniProtKB-SubCell"/>
</dbReference>
<dbReference type="HOGENOM" id="CLU_365478_0_0_2"/>
<sequence length="763" mass="79975">MVLLSFIPAILSLQQAFADEYLLTDQESCKLEPLSGNWDEVSTTCFVEGFTLEFGDILDISSGITLQNNGMISNNGGIIDNHGILSNADKIDNEGTINNHDTINNEGTIDNDNGIIENTGSINNLETIRNDGTINNLFGGVINNDDTLDNFSTIINLFGGTINNSYMINNHGVVDNSGNFDNGGTINNHGTINNAEIFNNPGMIDNFCTGIINGPINGNQPIDLCGQPIVANSQTIVINEDTQVHITLTGSSHNEDDILTFAIVDLPSNGSLAGGAPHFVYTPNSNFFGTDSFTFTASNGTVNSNPATVMILVIAIDDPPTAVDDAVMINEDETITIDVIANDGDIDMNDDTAVISVSDSENGVTIIAGYKTITYTPNANFYGSDSFRYVVSDVSGSTAEATVWININPINDPPVANDQNVVTNEDMMTSISLSATDAEQDDLSYLITSQPSHGTLTGSAPNLQYIPAANYFGPDSFTFEVSDSDLTDSATVSITVNPVNDNPEALDDVATTSQGIAVTIDVLDNDGDIDDPEDSLSVESVTTPANGVAVVNSDNTITYTPTGTFVGTDSFTYTISDGNGGTATATVIITVKNPLPPVEEFCGVPIDSFDNVIDGTSGNDKLFGTNGDDLIRGFGGNDIIVGGNGDDCIIGGDGNDKLWGGNGDDMIEGGSGNDLISGGNGDDVINGGDGNDTIYGKNGDDTLAGGSGNDQISDSNGNDNTDGGAGTDNCYDKEGRNTVVNCEGNKTIKEKNDKPPEPTKKSR</sequence>
<dbReference type="InterPro" id="IPR050557">
    <property type="entry name" value="RTX_toxin/Mannuronan_C5-epim"/>
</dbReference>
<dbReference type="Gene3D" id="2.150.10.10">
    <property type="entry name" value="Serralysin-like metalloprotease, C-terminal"/>
    <property type="match status" value="2"/>
</dbReference>
<dbReference type="InterPro" id="IPR001343">
    <property type="entry name" value="Hemolysn_Ca-bd"/>
</dbReference>
<dbReference type="Proteomes" id="UP000008037">
    <property type="component" value="Chromosome"/>
</dbReference>
<evidence type="ECO:0000256" key="2">
    <source>
        <dbReference type="ARBA" id="ARBA00022525"/>
    </source>
</evidence>
<dbReference type="PANTHER" id="PTHR38340">
    <property type="entry name" value="S-LAYER PROTEIN"/>
    <property type="match status" value="1"/>
</dbReference>
<protein>
    <submittedName>
        <fullName evidence="4">Putative surface-associated Ca2+-binding protein, cadherin-like protein</fullName>
    </submittedName>
</protein>
<feature type="region of interest" description="Disordered" evidence="3">
    <location>
        <begin position="661"/>
        <end position="763"/>
    </location>
</feature>
<evidence type="ECO:0000313" key="4">
    <source>
        <dbReference type="EMBL" id="AFU57813.1"/>
    </source>
</evidence>
<feature type="compositionally biased region" description="Basic and acidic residues" evidence="3">
    <location>
        <begin position="746"/>
        <end position="763"/>
    </location>
</feature>
<dbReference type="KEGG" id="nga:Ngar_c08710"/>
<dbReference type="PANTHER" id="PTHR38340:SF1">
    <property type="entry name" value="S-LAYER PROTEIN"/>
    <property type="match status" value="1"/>
</dbReference>
<reference evidence="4 5" key="1">
    <citation type="journal article" date="2012" name="Environ. Microbiol.">
        <title>The genome of the ammonia-oxidizing Candidatus Nitrososphaera gargensis: insights into metabolic versatility and environmental adaptations.</title>
        <authorList>
            <person name="Spang A."/>
            <person name="Poehlein A."/>
            <person name="Offre P."/>
            <person name="Zumbragel S."/>
            <person name="Haider S."/>
            <person name="Rychlik N."/>
            <person name="Nowka B."/>
            <person name="Schmeisser C."/>
            <person name="Lebedeva E.V."/>
            <person name="Rattei T."/>
            <person name="Bohm C."/>
            <person name="Schmid M."/>
            <person name="Galushko A."/>
            <person name="Hatzenpichler R."/>
            <person name="Weinmaier T."/>
            <person name="Daniel R."/>
            <person name="Schleper C."/>
            <person name="Spieck E."/>
            <person name="Streit W."/>
            <person name="Wagner M."/>
        </authorList>
    </citation>
    <scope>NUCLEOTIDE SEQUENCE [LARGE SCALE GENOMIC DNA]</scope>
    <source>
        <strain evidence="5">Ga9.2</strain>
    </source>
</reference>
<comment type="subcellular location">
    <subcellularLocation>
        <location evidence="1">Secreted</location>
    </subcellularLocation>
</comment>
<dbReference type="InterPro" id="IPR018511">
    <property type="entry name" value="Hemolysin-typ_Ca-bd_CS"/>
</dbReference>
<accession>K0IG69</accession>
<dbReference type="AlphaFoldDB" id="K0IG69"/>
<dbReference type="PROSITE" id="PS00330">
    <property type="entry name" value="HEMOLYSIN_CALCIUM"/>
    <property type="match status" value="3"/>
</dbReference>
<dbReference type="GO" id="GO:0005509">
    <property type="term" value="F:calcium ion binding"/>
    <property type="evidence" value="ECO:0007669"/>
    <property type="project" value="InterPro"/>
</dbReference>
<dbReference type="PRINTS" id="PR00313">
    <property type="entry name" value="CABNDNGRPT"/>
</dbReference>
<dbReference type="EMBL" id="CP002408">
    <property type="protein sequence ID" value="AFU57813.1"/>
    <property type="molecule type" value="Genomic_DNA"/>
</dbReference>
<dbReference type="STRING" id="1237085.Ngar_c08710"/>
<gene>
    <name evidence="4" type="ordered locus">Ngar_c08710</name>
</gene>
<evidence type="ECO:0000256" key="1">
    <source>
        <dbReference type="ARBA" id="ARBA00004613"/>
    </source>
</evidence>
<dbReference type="InterPro" id="IPR011049">
    <property type="entry name" value="Serralysin-like_metalloprot_C"/>
</dbReference>
<dbReference type="NCBIfam" id="NF012211">
    <property type="entry name" value="tand_rpt_95"/>
    <property type="match status" value="4"/>
</dbReference>
<dbReference type="SUPFAM" id="SSF51120">
    <property type="entry name" value="beta-Roll"/>
    <property type="match status" value="1"/>
</dbReference>
<organism evidence="4 5">
    <name type="scientific">Nitrososphaera gargensis (strain Ga9.2)</name>
    <dbReference type="NCBI Taxonomy" id="1237085"/>
    <lineage>
        <taxon>Archaea</taxon>
        <taxon>Nitrososphaerota</taxon>
        <taxon>Nitrososphaeria</taxon>
        <taxon>Nitrososphaerales</taxon>
        <taxon>Nitrososphaeraceae</taxon>
        <taxon>Nitrososphaera</taxon>
    </lineage>
</organism>
<dbReference type="Pfam" id="PF17963">
    <property type="entry name" value="Big_9"/>
    <property type="match status" value="4"/>
</dbReference>
<keyword evidence="5" id="KW-1185">Reference proteome</keyword>
<dbReference type="BioCyc" id="CNIT1237085:G1324-869-MONOMER"/>